<dbReference type="EMBL" id="LFZN01000005">
    <property type="protein sequence ID" value="KXT06625.1"/>
    <property type="molecule type" value="Genomic_DNA"/>
</dbReference>
<evidence type="ECO:0000313" key="2">
    <source>
        <dbReference type="EMBL" id="KXT06625.1"/>
    </source>
</evidence>
<keyword evidence="3" id="KW-1185">Reference proteome</keyword>
<dbReference type="SUPFAM" id="SSF56219">
    <property type="entry name" value="DNase I-like"/>
    <property type="match status" value="1"/>
</dbReference>
<comment type="caution">
    <text evidence="2">The sequence shown here is derived from an EMBL/GenBank/DDBJ whole genome shotgun (WGS) entry which is preliminary data.</text>
</comment>
<reference evidence="2 3" key="1">
    <citation type="submission" date="2015-07" db="EMBL/GenBank/DDBJ databases">
        <title>Comparative genomics of the Sigatoka disease complex on banana suggests a link between parallel evolutionary changes in Pseudocercospora fijiensis and Pseudocercospora eumusae and increased virulence on the banana host.</title>
        <authorList>
            <person name="Chang T.-C."/>
            <person name="Salvucci A."/>
            <person name="Crous P.W."/>
            <person name="Stergiopoulos I."/>
        </authorList>
    </citation>
    <scope>NUCLEOTIDE SEQUENCE [LARGE SCALE GENOMIC DNA]</scope>
    <source>
        <strain evidence="2 3">CBS 114824</strain>
    </source>
</reference>
<evidence type="ECO:0000313" key="3">
    <source>
        <dbReference type="Proteomes" id="UP000070133"/>
    </source>
</evidence>
<dbReference type="STRING" id="321146.A0A139HVX2"/>
<keyword evidence="1" id="KW-0732">Signal</keyword>
<name>A0A139HVX2_9PEZI</name>
<evidence type="ECO:0008006" key="4">
    <source>
        <dbReference type="Google" id="ProtNLM"/>
    </source>
</evidence>
<feature type="chain" id="PRO_5007807040" description="Endonuclease/exonuclease/phosphatase domain-containing protein" evidence="1">
    <location>
        <begin position="21"/>
        <end position="615"/>
    </location>
</feature>
<dbReference type="InterPro" id="IPR036691">
    <property type="entry name" value="Endo/exonu/phosph_ase_sf"/>
</dbReference>
<feature type="signal peptide" evidence="1">
    <location>
        <begin position="1"/>
        <end position="20"/>
    </location>
</feature>
<protein>
    <recommendedName>
        <fullName evidence="4">Endonuclease/exonuclease/phosphatase domain-containing protein</fullName>
    </recommendedName>
</protein>
<dbReference type="AlphaFoldDB" id="A0A139HVX2"/>
<dbReference type="OrthoDB" id="47488at2759"/>
<accession>A0A139HVX2</accession>
<evidence type="ECO:0000256" key="1">
    <source>
        <dbReference type="SAM" id="SignalP"/>
    </source>
</evidence>
<dbReference type="PANTHER" id="PTHR42834">
    <property type="entry name" value="ENDONUCLEASE/EXONUCLEASE/PHOSPHATASE FAMILY PROTEIN (AFU_ORTHOLOGUE AFUA_3G09210)"/>
    <property type="match status" value="1"/>
</dbReference>
<organism evidence="2 3">
    <name type="scientific">Pseudocercospora eumusae</name>
    <dbReference type="NCBI Taxonomy" id="321146"/>
    <lineage>
        <taxon>Eukaryota</taxon>
        <taxon>Fungi</taxon>
        <taxon>Dikarya</taxon>
        <taxon>Ascomycota</taxon>
        <taxon>Pezizomycotina</taxon>
        <taxon>Dothideomycetes</taxon>
        <taxon>Dothideomycetidae</taxon>
        <taxon>Mycosphaerellales</taxon>
        <taxon>Mycosphaerellaceae</taxon>
        <taxon>Pseudocercospora</taxon>
    </lineage>
</organism>
<dbReference type="PANTHER" id="PTHR42834:SF1">
    <property type="entry name" value="ENDONUCLEASE_EXONUCLEASE_PHOSPHATASE FAMILY PROTEIN (AFU_ORTHOLOGUE AFUA_3G09210)"/>
    <property type="match status" value="1"/>
</dbReference>
<dbReference type="Proteomes" id="UP000070133">
    <property type="component" value="Unassembled WGS sequence"/>
</dbReference>
<dbReference type="Gene3D" id="3.60.10.10">
    <property type="entry name" value="Endonuclease/exonuclease/phosphatase"/>
    <property type="match status" value="1"/>
</dbReference>
<sequence>MMLPFNALAAVATLLTAVAGQLVNPSIAQINGNKFLSPYNGQNVTGVRGVVTAKGPQGFWIRSETPDRDPKTSDSIYVFGSQVVNRTAVGDVVTLNGRVTEYRSSSAYLYLTEIDRPTNVTVVRSGVQVHPIVIGQQARNPPNKQYSSLDKGDVFAVPNNQSLISTTNPELNPQRYGLDFWESLSGELVTVRKARAIGRPNSFGDTWVVGDWKTTGSNRRGGLTITDKDANPEAILIGSPLDATSNPTTTKLGDSLEDITGVITQAFGFYRILPLTNIKVTRSRSPALPPATTLTSSGKCNGITVGQYNVENLQPASDNLQAIAEDIVNYMRTPDLLFVQEIQDDNGPTNDAVVDANVTLATLRDAINALSSSTNYSFVDIDPVDDQDGGQPGGNIRVAYLYKPNVIQLRRPNPGSSTQANEVLPGPTLKYNPGLIDPQNSAWQASRKPIAAQWETFGNGNNSTFFTVNFHWTSKGGSSSLHGDARPPVNGGVDQRTAQANVSGSFIRQILRYDSNAAIMAAGDYNEFSIAQPLKTFASVSGLKSLDDVVGISATDQYTYLFDMNAQQLDHMYVSPKLANRNSQYEHIHVNTWVAYDDQASDHDPSVSKFNVCGR</sequence>
<proteinExistence type="predicted"/>
<gene>
    <name evidence="2" type="ORF">AC578_8474</name>
</gene>
<dbReference type="CDD" id="cd04486">
    <property type="entry name" value="YhcR_OBF_like"/>
    <property type="match status" value="1"/>
</dbReference>